<feature type="transmembrane region" description="Helical" evidence="6">
    <location>
        <begin position="34"/>
        <end position="58"/>
    </location>
</feature>
<feature type="transmembrane region" description="Helical" evidence="6">
    <location>
        <begin position="114"/>
        <end position="136"/>
    </location>
</feature>
<dbReference type="InterPro" id="IPR053219">
    <property type="entry name" value="GPCR_Dmsr-1"/>
</dbReference>
<reference evidence="8 9" key="1">
    <citation type="journal article" date="2017" name="Curr. Biol.">
        <title>Genome architecture and evolution of a unichromosomal asexual nematode.</title>
        <authorList>
            <person name="Fradin H."/>
            <person name="Zegar C."/>
            <person name="Gutwein M."/>
            <person name="Lucas J."/>
            <person name="Kovtun M."/>
            <person name="Corcoran D."/>
            <person name="Baugh L.R."/>
            <person name="Kiontke K."/>
            <person name="Gunsalus K."/>
            <person name="Fitch D.H."/>
            <person name="Piano F."/>
        </authorList>
    </citation>
    <scope>NUCLEOTIDE SEQUENCE [LARGE SCALE GENOMIC DNA]</scope>
    <source>
        <strain evidence="8">PF1309</strain>
    </source>
</reference>
<organism evidence="8 9">
    <name type="scientific">Diploscapter pachys</name>
    <dbReference type="NCBI Taxonomy" id="2018661"/>
    <lineage>
        <taxon>Eukaryota</taxon>
        <taxon>Metazoa</taxon>
        <taxon>Ecdysozoa</taxon>
        <taxon>Nematoda</taxon>
        <taxon>Chromadorea</taxon>
        <taxon>Rhabditida</taxon>
        <taxon>Rhabditina</taxon>
        <taxon>Rhabditomorpha</taxon>
        <taxon>Rhabditoidea</taxon>
        <taxon>Rhabditidae</taxon>
        <taxon>Diploscapter</taxon>
    </lineage>
</organism>
<dbReference type="PANTHER" id="PTHR46273">
    <property type="entry name" value="MYOSUPPRESSIN RECEPTOR 1, ISOFORM B-RELATED"/>
    <property type="match status" value="1"/>
</dbReference>
<keyword evidence="4 6" id="KW-0472">Membrane</keyword>
<dbReference type="Proteomes" id="UP000218231">
    <property type="component" value="Unassembled WGS sequence"/>
</dbReference>
<dbReference type="GO" id="GO:0005886">
    <property type="term" value="C:plasma membrane"/>
    <property type="evidence" value="ECO:0007669"/>
    <property type="project" value="TreeGrafter"/>
</dbReference>
<dbReference type="InterPro" id="IPR000276">
    <property type="entry name" value="GPCR_Rhodpsn"/>
</dbReference>
<evidence type="ECO:0000256" key="6">
    <source>
        <dbReference type="SAM" id="Phobius"/>
    </source>
</evidence>
<dbReference type="PRINTS" id="PR00237">
    <property type="entry name" value="GPCRRHODOPSN"/>
</dbReference>
<dbReference type="PANTHER" id="PTHR46273:SF2">
    <property type="entry name" value="G-PROTEIN COUPLED RECEPTORS FAMILY 1 PROFILE DOMAIN-CONTAINING PROTEIN"/>
    <property type="match status" value="1"/>
</dbReference>
<dbReference type="SUPFAM" id="SSF81321">
    <property type="entry name" value="Family A G protein-coupled receptor-like"/>
    <property type="match status" value="1"/>
</dbReference>
<gene>
    <name evidence="8" type="ORF">WR25_25484</name>
</gene>
<feature type="transmembrane region" description="Helical" evidence="6">
    <location>
        <begin position="299"/>
        <end position="328"/>
    </location>
</feature>
<protein>
    <recommendedName>
        <fullName evidence="7">G-protein coupled receptors family 1 profile domain-containing protein</fullName>
    </recommendedName>
</protein>
<keyword evidence="3 6" id="KW-1133">Transmembrane helix</keyword>
<comment type="subcellular location">
    <subcellularLocation>
        <location evidence="1">Membrane</location>
    </subcellularLocation>
</comment>
<dbReference type="OrthoDB" id="5864054at2759"/>
<dbReference type="InterPro" id="IPR017452">
    <property type="entry name" value="GPCR_Rhodpsn_7TM"/>
</dbReference>
<evidence type="ECO:0000256" key="2">
    <source>
        <dbReference type="ARBA" id="ARBA00022692"/>
    </source>
</evidence>
<dbReference type="CDD" id="cd14978">
    <property type="entry name" value="7tmA_FMRFamide_R-like"/>
    <property type="match status" value="1"/>
</dbReference>
<evidence type="ECO:0000313" key="9">
    <source>
        <dbReference type="Proteomes" id="UP000218231"/>
    </source>
</evidence>
<evidence type="ECO:0000256" key="1">
    <source>
        <dbReference type="ARBA" id="ARBA00004370"/>
    </source>
</evidence>
<feature type="compositionally biased region" description="Low complexity" evidence="5">
    <location>
        <begin position="275"/>
        <end position="287"/>
    </location>
</feature>
<feature type="domain" description="G-protein coupled receptors family 1 profile" evidence="7">
    <location>
        <begin position="49"/>
        <end position="357"/>
    </location>
</feature>
<dbReference type="GO" id="GO:0008528">
    <property type="term" value="F:G protein-coupled peptide receptor activity"/>
    <property type="evidence" value="ECO:0007669"/>
    <property type="project" value="InterPro"/>
</dbReference>
<evidence type="ECO:0000259" key="7">
    <source>
        <dbReference type="PROSITE" id="PS50262"/>
    </source>
</evidence>
<keyword evidence="2 6" id="KW-0812">Transmembrane</keyword>
<name>A0A2A2KUN0_9BILA</name>
<dbReference type="Gene3D" id="1.20.1070.10">
    <property type="entry name" value="Rhodopsin 7-helix transmembrane proteins"/>
    <property type="match status" value="1"/>
</dbReference>
<dbReference type="InterPro" id="IPR019427">
    <property type="entry name" value="7TM_GPCR_serpentine_rcpt_Srw"/>
</dbReference>
<feature type="transmembrane region" description="Helical" evidence="6">
    <location>
        <begin position="156"/>
        <end position="178"/>
    </location>
</feature>
<feature type="region of interest" description="Disordered" evidence="5">
    <location>
        <begin position="271"/>
        <end position="292"/>
    </location>
</feature>
<keyword evidence="9" id="KW-1185">Reference proteome</keyword>
<dbReference type="STRING" id="2018661.A0A2A2KUN0"/>
<evidence type="ECO:0000313" key="8">
    <source>
        <dbReference type="EMBL" id="PAV77634.1"/>
    </source>
</evidence>
<dbReference type="Pfam" id="PF10324">
    <property type="entry name" value="7TM_GPCR_Srw"/>
    <property type="match status" value="1"/>
</dbReference>
<dbReference type="EMBL" id="LIAE01007676">
    <property type="protein sequence ID" value="PAV77634.1"/>
    <property type="molecule type" value="Genomic_DNA"/>
</dbReference>
<feature type="transmembrane region" description="Helical" evidence="6">
    <location>
        <begin position="334"/>
        <end position="359"/>
    </location>
</feature>
<feature type="transmembrane region" description="Helical" evidence="6">
    <location>
        <begin position="227"/>
        <end position="251"/>
    </location>
</feature>
<comment type="caution">
    <text evidence="8">The sequence shown here is derived from an EMBL/GenBank/DDBJ whole genome shotgun (WGS) entry which is preliminary data.</text>
</comment>
<accession>A0A2A2KUN0</accession>
<sequence length="407" mass="46502">MNCPQDAQLFDPENEATRDFLDTLEKFRQLYAPIHGYICVGLCLFGIITNIVHVLVLSRPAMRNSAVNSILTAVAICDIGTMGSYLIYIMHFVIQRSRDPCSPPYTYGWLQFLLWHVVLSITLHTTSLWLAVAMAFIRRMTLRVARLNSSWQSPRFAWKMCLAIYVLFFILCIPNIFIHEISPLDENPWAPASGCPNYSPNYTLPQFTFQVAPAAQANNCRLFKMNIWMIGIVFKVIPCILLFTLSIGLVMKIHDAERHRRKLTNVNSNASYEYNNGQPQLPGQPNPAKKKSYKPDRTTVMLVAILSVFLITELPQGFISILCAIYTSEVHRKLYYYVGDVLDLLSLINSCVNFVLYCVMSSRYRQTFWTAVLPTRTYAAYSTWLKAATTPSNFSQLPIQRKNSSKR</sequence>
<evidence type="ECO:0000256" key="5">
    <source>
        <dbReference type="SAM" id="MobiDB-lite"/>
    </source>
</evidence>
<evidence type="ECO:0000256" key="4">
    <source>
        <dbReference type="ARBA" id="ARBA00023136"/>
    </source>
</evidence>
<feature type="transmembrane region" description="Helical" evidence="6">
    <location>
        <begin position="70"/>
        <end position="94"/>
    </location>
</feature>
<evidence type="ECO:0000256" key="3">
    <source>
        <dbReference type="ARBA" id="ARBA00022989"/>
    </source>
</evidence>
<dbReference type="AlphaFoldDB" id="A0A2A2KUN0"/>
<proteinExistence type="predicted"/>
<dbReference type="PROSITE" id="PS50262">
    <property type="entry name" value="G_PROTEIN_RECEP_F1_2"/>
    <property type="match status" value="1"/>
</dbReference>